<evidence type="ECO:0000313" key="2">
    <source>
        <dbReference type="Proteomes" id="UP000654604"/>
    </source>
</evidence>
<dbReference type="EMBL" id="JADEWC010000004">
    <property type="protein sequence ID" value="MBE9221636.1"/>
    <property type="molecule type" value="Genomic_DNA"/>
</dbReference>
<protein>
    <submittedName>
        <fullName evidence="1">DUF3370 domain-containing protein</fullName>
    </submittedName>
</protein>
<dbReference type="RefSeq" id="WP_193799825.1">
    <property type="nucleotide sequence ID" value="NZ_JADEWC010000004.1"/>
</dbReference>
<dbReference type="Pfam" id="PF11850">
    <property type="entry name" value="DUF3370"/>
    <property type="match status" value="1"/>
</dbReference>
<dbReference type="InterPro" id="IPR021801">
    <property type="entry name" value="DUF3370"/>
</dbReference>
<sequence>MLELLSLLIPVNLSPSIQQPKAIYTAQTNQAQQNTENQIRPLNGELNQVPVFNSNSPELVLGEGILLSTFPKGNQNNPDAHLDFAFNGEFDVFAHHVSRPPEEGDMRTLYIGILMHNPTDEDVNIYVLQGASYLSQPDAPFVSLPSQVSGRNIFAGPGSRVMGDILQNKRQDIFPESITIPAGESRMLLNVPIPIHSLTPPLNGRSTYVRLRSDGQIYMASLAMYREDEDDAPAISEWQEMLTNGELSSPRDLAPTPLDAEGAFRYGRVAGVSMGNMWKADLVDDNSQVLTIPNSGEAFSYGLSTLVRGRLGSEQVQTAPLAVRYSDTALEAHGNYGVQYSLTLPLYNPTDEEKTVRVKISTPIKKDVGNLEFLDEPGPQVFFRGLVQVKYTDDEGLPRWRYFHLVQRRGEEGQNLVTVTLPPNGNRLVSVDFLYPPDATPPQVLTVMTD</sequence>
<dbReference type="Proteomes" id="UP000654604">
    <property type="component" value="Unassembled WGS sequence"/>
</dbReference>
<accession>A0ABR9V168</accession>
<reference evidence="1 2" key="1">
    <citation type="submission" date="2020-10" db="EMBL/GenBank/DDBJ databases">
        <authorList>
            <person name="Castelo-Branco R."/>
            <person name="Eusebio N."/>
            <person name="Adriana R."/>
            <person name="Vieira A."/>
            <person name="Brugerolle De Fraissinette N."/>
            <person name="Rezende De Castro R."/>
            <person name="Schneider M.P."/>
            <person name="Vasconcelos V."/>
            <person name="Leao P.N."/>
        </authorList>
    </citation>
    <scope>NUCLEOTIDE SEQUENCE [LARGE SCALE GENOMIC DNA]</scope>
    <source>
        <strain evidence="1 2">LEGE 03274</strain>
    </source>
</reference>
<keyword evidence="2" id="KW-1185">Reference proteome</keyword>
<gene>
    <name evidence="1" type="ORF">IQ215_02905</name>
</gene>
<organism evidence="1 2">
    <name type="scientific">Cyanobacterium stanieri LEGE 03274</name>
    <dbReference type="NCBI Taxonomy" id="1828756"/>
    <lineage>
        <taxon>Bacteria</taxon>
        <taxon>Bacillati</taxon>
        <taxon>Cyanobacteriota</taxon>
        <taxon>Cyanophyceae</taxon>
        <taxon>Oscillatoriophycideae</taxon>
        <taxon>Chroococcales</taxon>
        <taxon>Geminocystaceae</taxon>
        <taxon>Cyanobacterium</taxon>
    </lineage>
</organism>
<evidence type="ECO:0000313" key="1">
    <source>
        <dbReference type="EMBL" id="MBE9221636.1"/>
    </source>
</evidence>
<name>A0ABR9V168_9CHRO</name>
<comment type="caution">
    <text evidence="1">The sequence shown here is derived from an EMBL/GenBank/DDBJ whole genome shotgun (WGS) entry which is preliminary data.</text>
</comment>
<proteinExistence type="predicted"/>